<gene>
    <name evidence="1" type="ORF">M8818_003428</name>
</gene>
<dbReference type="Proteomes" id="UP001320706">
    <property type="component" value="Unassembled WGS sequence"/>
</dbReference>
<dbReference type="EMBL" id="JAMKPW020000015">
    <property type="protein sequence ID" value="KAK8210261.1"/>
    <property type="molecule type" value="Genomic_DNA"/>
</dbReference>
<proteinExistence type="predicted"/>
<evidence type="ECO:0000313" key="2">
    <source>
        <dbReference type="Proteomes" id="UP001320706"/>
    </source>
</evidence>
<comment type="caution">
    <text evidence="1">The sequence shown here is derived from an EMBL/GenBank/DDBJ whole genome shotgun (WGS) entry which is preliminary data.</text>
</comment>
<evidence type="ECO:0000313" key="1">
    <source>
        <dbReference type="EMBL" id="KAK8210261.1"/>
    </source>
</evidence>
<protein>
    <submittedName>
        <fullName evidence="1">Uncharacterized protein</fullName>
    </submittedName>
</protein>
<accession>A0ACC3SE58</accession>
<keyword evidence="2" id="KW-1185">Reference proteome</keyword>
<sequence>MRPSFDISVPLRFLKHAKPTNEEGETLQETPKSPGSRRRSIQDFFKGKANASRLPKRLRKQGKRRASAELNNSQQANRLLERQREDREKELLLKMFSGGKDSLDETTRPSQDTFAGYRADSHMYSPVFTPPQPKRRQEEPEYLNSDTLQALFSGAPEFSISASKQGPKPLVTYRGAATSNVQDASDYLQLSHPAFAAATLGRHQTTDLEGSPHLDSLARARHEVALDLLEVPNMLSIHGLEPGTVGFEHFLQLAIADSKLSEDEHDILSNRRLLSSEPEKLGLRPVDLERLIDRLTELGDMQQALKRGDYVKSVVNEQKAAEMYTDLFAKLLVPPRFQTSSEQDPTGLKVQIEALIKLLNLPGLWHDFTYVEWRIRVGQLLWAPEEKFSPNEDEAISERDVLLLQVTLASELLTRLEAAGVLAQTPTDGSFLNSKEAEDVAKMRTTKIEWDLVLAKQFLDNVSIRPKLPANDKDQNRSSVFSALSFFTANETLDDPGNNVEPIVFPRDDKSQLSGLLHFASVLGWPHATDIKQELDHRRPKSSVAGFATPVSTPGTLGTNRNSYFGDLMKRPQLGRVSTAQSIQLLPHAHSADGADFADAGGWLSRSWLTGLVLPGEAACHFLISTLLENSPQAIEALGDCANLYGGFFYHGRSYWSKSCVVGRVLAASIGANDCMGWISIPGPVGAGNTGAEQPDGWVNLDIKDLPASAPRILQTDVVAADSNPLRNADPATLKADAFTYPSDGPPVLGNDALYEGLSFNSSSTFELGKDDSGAGISATATQIASLTFSSPTNPKSRRKVLPLTHDVQFVAAYPCFPQPRSASASSRSGPEDVEGVHTGAGAEKELPAAPCHPLHAGYTYTILPAASLLFSGGGNEEFNKNSADEVVVLDCRGSSAVICRKFAAEGCNVAINYAANEQAARELSDELREKYSIETVVIQGGWTRFSTFSDLNALTPSEWNLAWSAQVLHPLSLLQSAMPHFTLNPQGGVLLITSSIAGTSLAGSSMAYSVSKAAQLHLMKCLAQTQGEKLRCNAVLPGMLLTEWGLRYGEERIGALKEKSVLKREVDLDDCADVYVMLAKNTSITGQNFQIGKLPR</sequence>
<organism evidence="1 2">
    <name type="scientific">Zalaria obscura</name>
    <dbReference type="NCBI Taxonomy" id="2024903"/>
    <lineage>
        <taxon>Eukaryota</taxon>
        <taxon>Fungi</taxon>
        <taxon>Dikarya</taxon>
        <taxon>Ascomycota</taxon>
        <taxon>Pezizomycotina</taxon>
        <taxon>Dothideomycetes</taxon>
        <taxon>Dothideomycetidae</taxon>
        <taxon>Dothideales</taxon>
        <taxon>Zalariaceae</taxon>
        <taxon>Zalaria</taxon>
    </lineage>
</organism>
<name>A0ACC3SE58_9PEZI</name>
<reference evidence="1" key="1">
    <citation type="submission" date="2024-02" db="EMBL/GenBank/DDBJ databases">
        <title>Metagenome Assembled Genome of Zalaria obscura JY119.</title>
        <authorList>
            <person name="Vighnesh L."/>
            <person name="Jagadeeshwari U."/>
            <person name="Venkata Ramana C."/>
            <person name="Sasikala C."/>
        </authorList>
    </citation>
    <scope>NUCLEOTIDE SEQUENCE</scope>
    <source>
        <strain evidence="1">JY119</strain>
    </source>
</reference>